<feature type="transmembrane region" description="Helical" evidence="1">
    <location>
        <begin position="50"/>
        <end position="68"/>
    </location>
</feature>
<evidence type="ECO:0000313" key="3">
    <source>
        <dbReference type="Proteomes" id="UP000598775"/>
    </source>
</evidence>
<feature type="transmembrane region" description="Helical" evidence="1">
    <location>
        <begin position="80"/>
        <end position="103"/>
    </location>
</feature>
<feature type="transmembrane region" description="Helical" evidence="1">
    <location>
        <begin position="24"/>
        <end position="44"/>
    </location>
</feature>
<keyword evidence="1" id="KW-1133">Transmembrane helix</keyword>
<keyword evidence="1" id="KW-0812">Transmembrane</keyword>
<organism evidence="2 3">
    <name type="scientific">Subtercola lobariae</name>
    <dbReference type="NCBI Taxonomy" id="1588641"/>
    <lineage>
        <taxon>Bacteria</taxon>
        <taxon>Bacillati</taxon>
        <taxon>Actinomycetota</taxon>
        <taxon>Actinomycetes</taxon>
        <taxon>Micrococcales</taxon>
        <taxon>Microbacteriaceae</taxon>
        <taxon>Subtercola</taxon>
    </lineage>
</organism>
<gene>
    <name evidence="2" type="ORF">GCM10011399_21000</name>
</gene>
<sequence length="108" mass="11353">MSNETPDPTKVRNQPSLTTSTGRVWLIMGGLFALIAAVVLFFLLPFSPHGLAAVALAVVVLLYAAMVITQLLTRRGRARLGVLAVLMLSIAAVALVSILIIAASQISV</sequence>
<accession>A0A917B7F3</accession>
<keyword evidence="3" id="KW-1185">Reference proteome</keyword>
<evidence type="ECO:0000256" key="1">
    <source>
        <dbReference type="SAM" id="Phobius"/>
    </source>
</evidence>
<dbReference type="RefSeq" id="WP_188677853.1">
    <property type="nucleotide sequence ID" value="NZ_BMGP01000003.1"/>
</dbReference>
<dbReference type="AlphaFoldDB" id="A0A917B7F3"/>
<name>A0A917B7F3_9MICO</name>
<evidence type="ECO:0000313" key="2">
    <source>
        <dbReference type="EMBL" id="GGF27502.1"/>
    </source>
</evidence>
<dbReference type="EMBL" id="BMGP01000003">
    <property type="protein sequence ID" value="GGF27502.1"/>
    <property type="molecule type" value="Genomic_DNA"/>
</dbReference>
<reference evidence="2 3" key="1">
    <citation type="journal article" date="2014" name="Int. J. Syst. Evol. Microbiol.">
        <title>Complete genome sequence of Corynebacterium casei LMG S-19264T (=DSM 44701T), isolated from a smear-ripened cheese.</title>
        <authorList>
            <consortium name="US DOE Joint Genome Institute (JGI-PGF)"/>
            <person name="Walter F."/>
            <person name="Albersmeier A."/>
            <person name="Kalinowski J."/>
            <person name="Ruckert C."/>
        </authorList>
    </citation>
    <scope>NUCLEOTIDE SEQUENCE [LARGE SCALE GENOMIC DNA]</scope>
    <source>
        <strain evidence="2 3">CGMCC 1.12976</strain>
    </source>
</reference>
<dbReference type="Proteomes" id="UP000598775">
    <property type="component" value="Unassembled WGS sequence"/>
</dbReference>
<proteinExistence type="predicted"/>
<comment type="caution">
    <text evidence="2">The sequence shown here is derived from an EMBL/GenBank/DDBJ whole genome shotgun (WGS) entry which is preliminary data.</text>
</comment>
<protein>
    <submittedName>
        <fullName evidence="2">Uncharacterized protein</fullName>
    </submittedName>
</protein>
<keyword evidence="1" id="KW-0472">Membrane</keyword>